<dbReference type="CDD" id="cd01673">
    <property type="entry name" value="dNK"/>
    <property type="match status" value="1"/>
</dbReference>
<evidence type="ECO:0000256" key="1">
    <source>
        <dbReference type="PIRSR" id="PIRSR000705-1"/>
    </source>
</evidence>
<comment type="caution">
    <text evidence="5">The sequence shown here is derived from an EMBL/GenBank/DDBJ whole genome shotgun (WGS) entry which is preliminary data.</text>
</comment>
<feature type="binding site" evidence="2">
    <location>
        <position position="39"/>
    </location>
    <ligand>
        <name>substrate</name>
    </ligand>
</feature>
<dbReference type="PANTHER" id="PTHR10513:SF35">
    <property type="entry name" value="DEOXYADENOSINE KINASE"/>
    <property type="match status" value="1"/>
</dbReference>
<dbReference type="GO" id="GO:0005737">
    <property type="term" value="C:cytoplasm"/>
    <property type="evidence" value="ECO:0007669"/>
    <property type="project" value="TreeGrafter"/>
</dbReference>
<dbReference type="GO" id="GO:0019136">
    <property type="term" value="F:deoxynucleoside kinase activity"/>
    <property type="evidence" value="ECO:0007669"/>
    <property type="project" value="InterPro"/>
</dbReference>
<feature type="binding site" evidence="3">
    <location>
        <begin position="15"/>
        <end position="23"/>
    </location>
    <ligand>
        <name>ATP</name>
        <dbReference type="ChEBI" id="CHEBI:30616"/>
    </ligand>
</feature>
<keyword evidence="3" id="KW-0547">Nucleotide-binding</keyword>
<dbReference type="PIRSF" id="PIRSF000705">
    <property type="entry name" value="DNK"/>
    <property type="match status" value="1"/>
</dbReference>
<dbReference type="InterPro" id="IPR050566">
    <property type="entry name" value="Deoxyribonucleoside_kinase"/>
</dbReference>
<evidence type="ECO:0000256" key="3">
    <source>
        <dbReference type="PIRSR" id="PIRSR000705-3"/>
    </source>
</evidence>
<feature type="domain" description="Deoxynucleoside kinase" evidence="4">
    <location>
        <begin position="11"/>
        <end position="209"/>
    </location>
</feature>
<reference evidence="5 6" key="1">
    <citation type="submission" date="2014-02" db="EMBL/GenBank/DDBJ databases">
        <title>Kosmotoga genome sequencing.</title>
        <authorList>
            <person name="Pollo S.M."/>
            <person name="Charchuk R."/>
            <person name="Nesbo C.L."/>
        </authorList>
    </citation>
    <scope>NUCLEOTIDE SEQUENCE [LARGE SCALE GENOMIC DNA]</scope>
    <source>
        <strain evidence="5 6">S304</strain>
    </source>
</reference>
<feature type="binding site" evidence="2">
    <location>
        <position position="92"/>
    </location>
    <ligand>
        <name>substrate</name>
    </ligand>
</feature>
<dbReference type="Gene3D" id="3.40.50.300">
    <property type="entry name" value="P-loop containing nucleotide triphosphate hydrolases"/>
    <property type="match status" value="1"/>
</dbReference>
<keyword evidence="5" id="KW-0418">Kinase</keyword>
<feature type="binding site" evidence="2">
    <location>
        <position position="51"/>
    </location>
    <ligand>
        <name>substrate</name>
    </ligand>
</feature>
<keyword evidence="3" id="KW-0067">ATP-binding</keyword>
<evidence type="ECO:0000259" key="4">
    <source>
        <dbReference type="Pfam" id="PF01712"/>
    </source>
</evidence>
<organism evidence="5 6">
    <name type="scientific">Kosmotoga arenicorallina S304</name>
    <dbReference type="NCBI Taxonomy" id="1453497"/>
    <lineage>
        <taxon>Bacteria</taxon>
        <taxon>Thermotogati</taxon>
        <taxon>Thermotogota</taxon>
        <taxon>Thermotogae</taxon>
        <taxon>Kosmotogales</taxon>
        <taxon>Kosmotogaceae</taxon>
        <taxon>Kosmotoga</taxon>
    </lineage>
</organism>
<dbReference type="PATRIC" id="fig|1453497.3.peg.1355"/>
<proteinExistence type="predicted"/>
<protein>
    <submittedName>
        <fullName evidence="5">Deoxyguanosine kinase</fullName>
    </submittedName>
</protein>
<dbReference type="InterPro" id="IPR002624">
    <property type="entry name" value="DCK/DGK"/>
</dbReference>
<feature type="binding site" evidence="2">
    <location>
        <position position="62"/>
    </location>
    <ligand>
        <name>substrate</name>
    </ligand>
</feature>
<dbReference type="InterPro" id="IPR031314">
    <property type="entry name" value="DNK_dom"/>
</dbReference>
<gene>
    <name evidence="5" type="ORF">AT15_06790</name>
</gene>
<dbReference type="EMBL" id="JFHK01000004">
    <property type="protein sequence ID" value="OAA31197.1"/>
    <property type="molecule type" value="Genomic_DNA"/>
</dbReference>
<dbReference type="SUPFAM" id="SSF52540">
    <property type="entry name" value="P-loop containing nucleoside triphosphate hydrolases"/>
    <property type="match status" value="1"/>
</dbReference>
<dbReference type="STRING" id="1453497.AT15_06790"/>
<dbReference type="AlphaFoldDB" id="A0A176K2C1"/>
<feature type="active site" description="Proton acceptor" evidence="1">
    <location>
        <position position="86"/>
    </location>
</feature>
<dbReference type="Proteomes" id="UP000077339">
    <property type="component" value="Unassembled WGS sequence"/>
</dbReference>
<keyword evidence="5" id="KW-0808">Transferase</keyword>
<evidence type="ECO:0000256" key="2">
    <source>
        <dbReference type="PIRSR" id="PIRSR000705-2"/>
    </source>
</evidence>
<feature type="binding site" evidence="2">
    <location>
        <position position="87"/>
    </location>
    <ligand>
        <name>substrate</name>
    </ligand>
</feature>
<dbReference type="PANTHER" id="PTHR10513">
    <property type="entry name" value="DEOXYNUCLEOSIDE KINASE"/>
    <property type="match status" value="1"/>
</dbReference>
<accession>A0A176K2C1</accession>
<dbReference type="GO" id="GO:0005524">
    <property type="term" value="F:ATP binding"/>
    <property type="evidence" value="ECO:0007669"/>
    <property type="project" value="UniProtKB-KW"/>
</dbReference>
<dbReference type="InterPro" id="IPR027417">
    <property type="entry name" value="P-loop_NTPase"/>
</dbReference>
<feature type="binding site" evidence="3">
    <location>
        <begin position="144"/>
        <end position="148"/>
    </location>
    <ligand>
        <name>ATP</name>
        <dbReference type="ChEBI" id="CHEBI:30616"/>
    </ligand>
</feature>
<evidence type="ECO:0000313" key="6">
    <source>
        <dbReference type="Proteomes" id="UP000077339"/>
    </source>
</evidence>
<evidence type="ECO:0000313" key="5">
    <source>
        <dbReference type="EMBL" id="OAA31197.1"/>
    </source>
</evidence>
<sequence length="224" mass="26173">MDRREISIMIIGICGNIGAGKSSLTSLLERVQGFTPVYEAVDENPFLKDFYSDMKRWAFHSQLFFLIKRFDFLKRVEDEGKIIIQDRTIYEDVEIFAKNLHLMGYIDERDWRLYRDTFYTLSDHLKAPTGMIYIKCSVPTLIERIKMRGRGYESNIEPEYLQRLNSLYDTWFESYTASEKLVINGDTHDFIASKKDQQIVLKDISDFVKKLSAGVQSSLFNGEP</sequence>
<feature type="binding site" evidence="2">
    <location>
        <position position="153"/>
    </location>
    <ligand>
        <name>substrate</name>
    </ligand>
</feature>
<keyword evidence="6" id="KW-1185">Reference proteome</keyword>
<dbReference type="Pfam" id="PF01712">
    <property type="entry name" value="dNK"/>
    <property type="match status" value="1"/>
</dbReference>
<name>A0A176K2C1_9BACT</name>